<comment type="caution">
    <text evidence="3">The sequence shown here is derived from an EMBL/GenBank/DDBJ whole genome shotgun (WGS) entry which is preliminary data.</text>
</comment>
<evidence type="ECO:0000313" key="3">
    <source>
        <dbReference type="EMBL" id="HEB97393.1"/>
    </source>
</evidence>
<dbReference type="InterPro" id="IPR025218">
    <property type="entry name" value="DUF4426"/>
</dbReference>
<dbReference type="Pfam" id="PF14467">
    <property type="entry name" value="DUF4426"/>
    <property type="match status" value="1"/>
</dbReference>
<reference evidence="3" key="1">
    <citation type="journal article" date="2020" name="mSystems">
        <title>Genome- and Community-Level Interaction Insights into Carbon Utilization and Element Cycling Functions of Hydrothermarchaeota in Hydrothermal Sediment.</title>
        <authorList>
            <person name="Zhou Z."/>
            <person name="Liu Y."/>
            <person name="Xu W."/>
            <person name="Pan J."/>
            <person name="Luo Z.H."/>
            <person name="Li M."/>
        </authorList>
    </citation>
    <scope>NUCLEOTIDE SEQUENCE [LARGE SCALE GENOMIC DNA]</scope>
    <source>
        <strain evidence="3">HyVt-443</strain>
    </source>
</reference>
<sequence length="147" mass="16513">MRHPLLQLLTACLLLIPLAGQAENSTHERGYTVHHNAIPSAMLTPDVAKQYGIVRSKYRGLLNVSVIRERPGTVGESVPARVEVTMTDLTGRSQPLPMRRIREGDAYYYIGEFPVVDGETYSFRMRVTPQGEQQPIEAGIEQQFFVD</sequence>
<dbReference type="AlphaFoldDB" id="A0A831RPM3"/>
<name>A0A831RPM3_9GAMM</name>
<proteinExistence type="predicted"/>
<dbReference type="EMBL" id="DRKP01000164">
    <property type="protein sequence ID" value="HEB97393.1"/>
    <property type="molecule type" value="Genomic_DNA"/>
</dbReference>
<feature type="chain" id="PRO_5032895530" evidence="1">
    <location>
        <begin position="23"/>
        <end position="147"/>
    </location>
</feature>
<gene>
    <name evidence="3" type="ORF">ENI96_13305</name>
</gene>
<evidence type="ECO:0000256" key="1">
    <source>
        <dbReference type="SAM" id="SignalP"/>
    </source>
</evidence>
<dbReference type="Proteomes" id="UP000886251">
    <property type="component" value="Unassembled WGS sequence"/>
</dbReference>
<keyword evidence="1" id="KW-0732">Signal</keyword>
<feature type="domain" description="DUF4426" evidence="2">
    <location>
        <begin position="30"/>
        <end position="147"/>
    </location>
</feature>
<organism evidence="3">
    <name type="scientific">Sedimenticola thiotaurini</name>
    <dbReference type="NCBI Taxonomy" id="1543721"/>
    <lineage>
        <taxon>Bacteria</taxon>
        <taxon>Pseudomonadati</taxon>
        <taxon>Pseudomonadota</taxon>
        <taxon>Gammaproteobacteria</taxon>
        <taxon>Chromatiales</taxon>
        <taxon>Sedimenticolaceae</taxon>
        <taxon>Sedimenticola</taxon>
    </lineage>
</organism>
<protein>
    <submittedName>
        <fullName evidence="3">DUF4426 domain-containing protein</fullName>
    </submittedName>
</protein>
<feature type="signal peptide" evidence="1">
    <location>
        <begin position="1"/>
        <end position="22"/>
    </location>
</feature>
<evidence type="ECO:0000259" key="2">
    <source>
        <dbReference type="Pfam" id="PF14467"/>
    </source>
</evidence>
<dbReference type="Gene3D" id="2.60.40.3340">
    <property type="entry name" value="Domain of unknown function DUF4426"/>
    <property type="match status" value="1"/>
</dbReference>
<accession>A0A831RPM3</accession>